<dbReference type="SUPFAM" id="SSF50978">
    <property type="entry name" value="WD40 repeat-like"/>
    <property type="match status" value="1"/>
</dbReference>
<gene>
    <name evidence="6" type="primary">LOC113395334</name>
</gene>
<dbReference type="RefSeq" id="XP_026488709.1">
    <property type="nucleotide sequence ID" value="XM_026632924.2"/>
</dbReference>
<organism evidence="5 6">
    <name type="scientific">Vanessa tameamea</name>
    <name type="common">Kamehameha butterfly</name>
    <dbReference type="NCBI Taxonomy" id="334116"/>
    <lineage>
        <taxon>Eukaryota</taxon>
        <taxon>Metazoa</taxon>
        <taxon>Ecdysozoa</taxon>
        <taxon>Arthropoda</taxon>
        <taxon>Hexapoda</taxon>
        <taxon>Insecta</taxon>
        <taxon>Pterygota</taxon>
        <taxon>Neoptera</taxon>
        <taxon>Endopterygota</taxon>
        <taxon>Lepidoptera</taxon>
        <taxon>Glossata</taxon>
        <taxon>Ditrysia</taxon>
        <taxon>Papilionoidea</taxon>
        <taxon>Nymphalidae</taxon>
        <taxon>Nymphalinae</taxon>
        <taxon>Vanessa</taxon>
    </lineage>
</organism>
<dbReference type="InterPro" id="IPR045151">
    <property type="entry name" value="DCAF8"/>
</dbReference>
<keyword evidence="2" id="KW-0677">Repeat</keyword>
<dbReference type="GO" id="GO:0045717">
    <property type="term" value="P:negative regulation of fatty acid biosynthetic process"/>
    <property type="evidence" value="ECO:0007669"/>
    <property type="project" value="TreeGrafter"/>
</dbReference>
<dbReference type="GO" id="GO:0080008">
    <property type="term" value="C:Cul4-RING E3 ubiquitin ligase complex"/>
    <property type="evidence" value="ECO:0007669"/>
    <property type="project" value="TreeGrafter"/>
</dbReference>
<dbReference type="InterPro" id="IPR019734">
    <property type="entry name" value="TPR_rpt"/>
</dbReference>
<evidence type="ECO:0000256" key="4">
    <source>
        <dbReference type="SAM" id="MobiDB-lite"/>
    </source>
</evidence>
<name>A0A8B8HV21_VANTA</name>
<dbReference type="InterPro" id="IPR015943">
    <property type="entry name" value="WD40/YVTN_repeat-like_dom_sf"/>
</dbReference>
<proteinExistence type="predicted"/>
<feature type="repeat" description="WD" evidence="3">
    <location>
        <begin position="567"/>
        <end position="599"/>
    </location>
</feature>
<dbReference type="GeneID" id="113395334"/>
<protein>
    <submittedName>
        <fullName evidence="6">WD and tetratricopeptide repeats protein 1 isoform X1</fullName>
    </submittedName>
</protein>
<keyword evidence="5" id="KW-1185">Reference proteome</keyword>
<dbReference type="SMART" id="SM00320">
    <property type="entry name" value="WD40"/>
    <property type="match status" value="7"/>
</dbReference>
<evidence type="ECO:0000313" key="6">
    <source>
        <dbReference type="RefSeq" id="XP_026488709.1"/>
    </source>
</evidence>
<dbReference type="CTD" id="37073"/>
<dbReference type="PROSITE" id="PS50294">
    <property type="entry name" value="WD_REPEATS_REGION"/>
    <property type="match status" value="1"/>
</dbReference>
<dbReference type="OMA" id="YKQRYVG"/>
<keyword evidence="1 3" id="KW-0853">WD repeat</keyword>
<reference evidence="6" key="1">
    <citation type="submission" date="2025-08" db="UniProtKB">
        <authorList>
            <consortium name="RefSeq"/>
        </authorList>
    </citation>
    <scope>IDENTIFICATION</scope>
    <source>
        <tissue evidence="6">Whole body</tissue>
    </source>
</reference>
<dbReference type="PANTHER" id="PTHR15574:SF40">
    <property type="entry name" value="WD AND TETRATRICOPEPTIDE REPEATS PROTEIN 1"/>
    <property type="match status" value="1"/>
</dbReference>
<evidence type="ECO:0000313" key="5">
    <source>
        <dbReference type="Proteomes" id="UP001652626"/>
    </source>
</evidence>
<dbReference type="OrthoDB" id="4869960at2759"/>
<dbReference type="InterPro" id="IPR011990">
    <property type="entry name" value="TPR-like_helical_dom_sf"/>
</dbReference>
<dbReference type="InterPro" id="IPR036322">
    <property type="entry name" value="WD40_repeat_dom_sf"/>
</dbReference>
<dbReference type="PANTHER" id="PTHR15574">
    <property type="entry name" value="WD REPEAT DOMAIN-CONTAINING FAMILY"/>
    <property type="match status" value="1"/>
</dbReference>
<dbReference type="Proteomes" id="UP001652626">
    <property type="component" value="Chromosome 11"/>
</dbReference>
<evidence type="ECO:0000256" key="2">
    <source>
        <dbReference type="ARBA" id="ARBA00022737"/>
    </source>
</evidence>
<feature type="repeat" description="WD" evidence="3">
    <location>
        <begin position="49"/>
        <end position="81"/>
    </location>
</feature>
<feature type="region of interest" description="Disordered" evidence="4">
    <location>
        <begin position="338"/>
        <end position="357"/>
    </location>
</feature>
<evidence type="ECO:0000256" key="1">
    <source>
        <dbReference type="ARBA" id="ARBA00022574"/>
    </source>
</evidence>
<dbReference type="AlphaFoldDB" id="A0A8B8HV21"/>
<dbReference type="SUPFAM" id="SSF48452">
    <property type="entry name" value="TPR-like"/>
    <property type="match status" value="1"/>
</dbReference>
<dbReference type="GO" id="GO:0005737">
    <property type="term" value="C:cytoplasm"/>
    <property type="evidence" value="ECO:0007669"/>
    <property type="project" value="TreeGrafter"/>
</dbReference>
<dbReference type="Gene3D" id="2.130.10.10">
    <property type="entry name" value="YVTN repeat-like/Quinoprotein amine dehydrogenase"/>
    <property type="match status" value="2"/>
</dbReference>
<sequence length="656" mass="72679">MGRREEPTWAQGTVGLTAARERGDIDRKFQNRLTVTRNMIDRLGLEKELHGHMGCVNCLEWNSDGSVLASASDDLHVILWDPYRYKQIHNISTGHTGNIFSVKFLSPDSLATCAADGSVRARSIATGASLLECACHCGRVKRLAVAPDKPHMLWSAGEDGLVLQHDLRTPHRCNSDTANVLVNLLNHMGRYAEAKCLAVNPRRPYQLAVGANDFYVRLYDTRMIKLARLQELQGGAATSRLMWERQNVRCSRAGHGDPDNNIPRAAVQYFAPGHLSMEPNEHSFPKKATTYVAFSHDGNELLVNLGSEQVYLFDVNAARRPVLVESFIIQHNHGYREGEGKPARAGGDGANGTVEPPALPERVRQLKEMANELVNKGSYTNAVELYSRALAEWPRCAVLYSNRAAALMRRAWSGDTYAAIRDCYKAIKLDANHVKSHFRLAKGLMDLKRAREAHECLLYFKDKFPKHAESHAVFLLQKDINVALETMETQPDEGTTEEDGQSGSVLERQLRSSALDYKCRFLGHCNTTTDIKEANFLGPEANFVAAGSDDGSMFIWCRKSGNIIRCLRGDESIVNCVQLHPSMFLLATSGIEAVVRLWSPRPEDGLGEARVVPEASAAAAANQQRMRSDPFEAMLLNISFAGGAERDLHSPACRAT</sequence>
<dbReference type="InterPro" id="IPR001680">
    <property type="entry name" value="WD40_rpt"/>
</dbReference>
<dbReference type="Gene3D" id="1.25.40.10">
    <property type="entry name" value="Tetratricopeptide repeat domain"/>
    <property type="match status" value="1"/>
</dbReference>
<dbReference type="PROSITE" id="PS50082">
    <property type="entry name" value="WD_REPEATS_2"/>
    <property type="match status" value="2"/>
</dbReference>
<dbReference type="Pfam" id="PF00400">
    <property type="entry name" value="WD40"/>
    <property type="match status" value="4"/>
</dbReference>
<dbReference type="SMART" id="SM00028">
    <property type="entry name" value="TPR"/>
    <property type="match status" value="2"/>
</dbReference>
<evidence type="ECO:0000256" key="3">
    <source>
        <dbReference type="PROSITE-ProRule" id="PRU00221"/>
    </source>
</evidence>
<accession>A0A8B8HV21</accession>